<evidence type="ECO:0000256" key="7">
    <source>
        <dbReference type="ARBA" id="ARBA00023170"/>
    </source>
</evidence>
<reference evidence="12" key="2">
    <citation type="submission" date="2023-05" db="EMBL/GenBank/DDBJ databases">
        <authorList>
            <person name="Fouks B."/>
        </authorList>
    </citation>
    <scope>NUCLEOTIDE SEQUENCE</scope>
    <source>
        <strain evidence="12">Stay&amp;Tobe</strain>
        <tissue evidence="12">Testes</tissue>
    </source>
</reference>
<dbReference type="Pfam" id="PF00060">
    <property type="entry name" value="Lig_chan"/>
    <property type="match status" value="1"/>
</dbReference>
<dbReference type="GO" id="GO:0050906">
    <property type="term" value="P:detection of stimulus involved in sensory perception"/>
    <property type="evidence" value="ECO:0007669"/>
    <property type="project" value="UniProtKB-ARBA"/>
</dbReference>
<evidence type="ECO:0000256" key="9">
    <source>
        <dbReference type="SAM" id="Phobius"/>
    </source>
</evidence>
<evidence type="ECO:0000313" key="13">
    <source>
        <dbReference type="Proteomes" id="UP001233999"/>
    </source>
</evidence>
<name>A0AAD8EG91_DIPPU</name>
<sequence>MSIVFSQILLIDLVLISAVIGKYHQDMGPFTQSLIKHILLKYFTQEGPVLFLLSDSIQEENSSHFNAVELPYTIRWVEDITLQIASENYLWPMMIQHPKNETCIFDIPHKSHILFTNTQIEDFKFTSVENLKKLQKTTYWNPRSNFLLFSYGKLQTSPKQFAVEVLNSLRNTYNIRNAVLLIFTGDKDEKNCNGNETDTNVTPVENITTIYAYTLFPYLNGSCNEDVTLLIGKWTADNTSENSFQPIDLFPNKIPKIFLGCVLNIGSAGPEPGVIKESYKSENGKNNKFVAKGLSLQLINLFATNMNMTPYYQEPVIGANSEQLLQLIAMLILGHIDILTGIFPLVKPLIDFAEPSAPMFIHAIEYLVPCPKRLMKTEKILTLFHLSSWIGMGLVFIFVSVLFWILSNYPTRRNNFTGFNMLAQCFSAAWAVLLGISVSQLPVSLGTRSLFIIYVWYCFAISTVFQAYFTTYLVEPGYEARLETLDDVYRAGLKYAVSDTLEGFRALVDMKEMEVFEKESYNDFFEGIESVMFKRKVFTTGPLMYPIHLARSLGINDESTVMCYLDESLVTWPVGALITKGHPLLHTLNTHIKRCIEGGLLEGYWSKIKHETNLKANKTDENSEFVVFSLTHLSPLFILLIFGYILSVFSFLCELILFRKKNKRIDNEKFQQLSILRNLRILEEAKYKKRKQI</sequence>
<protein>
    <recommendedName>
        <fullName evidence="11">Ionotropic glutamate receptor C-terminal domain-containing protein</fullName>
    </recommendedName>
</protein>
<dbReference type="Gene3D" id="1.10.287.70">
    <property type="match status" value="1"/>
</dbReference>
<feature type="signal peptide" evidence="10">
    <location>
        <begin position="1"/>
        <end position="21"/>
    </location>
</feature>
<dbReference type="PANTHER" id="PTHR42643">
    <property type="entry name" value="IONOTROPIC RECEPTOR 20A-RELATED"/>
    <property type="match status" value="1"/>
</dbReference>
<keyword evidence="7" id="KW-0675">Receptor</keyword>
<dbReference type="SUPFAM" id="SSF53850">
    <property type="entry name" value="Periplasmic binding protein-like II"/>
    <property type="match status" value="1"/>
</dbReference>
<dbReference type="Proteomes" id="UP001233999">
    <property type="component" value="Unassembled WGS sequence"/>
</dbReference>
<feature type="transmembrane region" description="Helical" evidence="9">
    <location>
        <begin position="636"/>
        <end position="658"/>
    </location>
</feature>
<evidence type="ECO:0000313" key="12">
    <source>
        <dbReference type="EMBL" id="KAJ9588956.1"/>
    </source>
</evidence>
<dbReference type="InterPro" id="IPR052192">
    <property type="entry name" value="Insect_Ionotropic_Sensory_Rcpt"/>
</dbReference>
<feature type="transmembrane region" description="Helical" evidence="9">
    <location>
        <begin position="450"/>
        <end position="469"/>
    </location>
</feature>
<keyword evidence="5 9" id="KW-1133">Transmembrane helix</keyword>
<accession>A0AAD8EG91</accession>
<reference evidence="12" key="1">
    <citation type="journal article" date="2023" name="IScience">
        <title>Live-bearing cockroach genome reveals convergent evolutionary mechanisms linked to viviparity in insects and beyond.</title>
        <authorList>
            <person name="Fouks B."/>
            <person name="Harrison M.C."/>
            <person name="Mikhailova A.A."/>
            <person name="Marchal E."/>
            <person name="English S."/>
            <person name="Carruthers M."/>
            <person name="Jennings E.C."/>
            <person name="Chiamaka E.L."/>
            <person name="Frigard R.A."/>
            <person name="Pippel M."/>
            <person name="Attardo G.M."/>
            <person name="Benoit J.B."/>
            <person name="Bornberg-Bauer E."/>
            <person name="Tobe S.S."/>
        </authorList>
    </citation>
    <scope>NUCLEOTIDE SEQUENCE</scope>
    <source>
        <strain evidence="12">Stay&amp;Tobe</strain>
    </source>
</reference>
<keyword evidence="3" id="KW-1003">Cell membrane</keyword>
<evidence type="ECO:0000259" key="11">
    <source>
        <dbReference type="Pfam" id="PF00060"/>
    </source>
</evidence>
<evidence type="ECO:0000256" key="4">
    <source>
        <dbReference type="ARBA" id="ARBA00022692"/>
    </source>
</evidence>
<comment type="subcellular location">
    <subcellularLocation>
        <location evidence="1">Cell membrane</location>
        <topology evidence="1">Multi-pass membrane protein</topology>
    </subcellularLocation>
</comment>
<comment type="caution">
    <text evidence="12">The sequence shown here is derived from an EMBL/GenBank/DDBJ whole genome shotgun (WGS) entry which is preliminary data.</text>
</comment>
<evidence type="ECO:0000256" key="5">
    <source>
        <dbReference type="ARBA" id="ARBA00022989"/>
    </source>
</evidence>
<dbReference type="PANTHER" id="PTHR42643:SF30">
    <property type="entry name" value="IONOTROPIC RECEPTOR 40A-RELATED"/>
    <property type="match status" value="1"/>
</dbReference>
<evidence type="ECO:0000256" key="10">
    <source>
        <dbReference type="SAM" id="SignalP"/>
    </source>
</evidence>
<feature type="transmembrane region" description="Helical" evidence="9">
    <location>
        <begin position="381"/>
        <end position="406"/>
    </location>
</feature>
<keyword evidence="6 9" id="KW-0472">Membrane</keyword>
<dbReference type="EMBL" id="JASPKZ010005293">
    <property type="protein sequence ID" value="KAJ9588956.1"/>
    <property type="molecule type" value="Genomic_DNA"/>
</dbReference>
<organism evidence="12 13">
    <name type="scientific">Diploptera punctata</name>
    <name type="common">Pacific beetle cockroach</name>
    <dbReference type="NCBI Taxonomy" id="6984"/>
    <lineage>
        <taxon>Eukaryota</taxon>
        <taxon>Metazoa</taxon>
        <taxon>Ecdysozoa</taxon>
        <taxon>Arthropoda</taxon>
        <taxon>Hexapoda</taxon>
        <taxon>Insecta</taxon>
        <taxon>Pterygota</taxon>
        <taxon>Neoptera</taxon>
        <taxon>Polyneoptera</taxon>
        <taxon>Dictyoptera</taxon>
        <taxon>Blattodea</taxon>
        <taxon>Blaberoidea</taxon>
        <taxon>Blaberidae</taxon>
        <taxon>Diplopterinae</taxon>
        <taxon>Diploptera</taxon>
    </lineage>
</organism>
<dbReference type="AlphaFoldDB" id="A0AAD8EG91"/>
<feature type="transmembrane region" description="Helical" evidence="9">
    <location>
        <begin position="418"/>
        <end position="438"/>
    </location>
</feature>
<evidence type="ECO:0000256" key="3">
    <source>
        <dbReference type="ARBA" id="ARBA00022475"/>
    </source>
</evidence>
<gene>
    <name evidence="12" type="ORF">L9F63_017751</name>
</gene>
<evidence type="ECO:0000256" key="6">
    <source>
        <dbReference type="ARBA" id="ARBA00023136"/>
    </source>
</evidence>
<evidence type="ECO:0000256" key="8">
    <source>
        <dbReference type="ARBA" id="ARBA00023180"/>
    </source>
</evidence>
<keyword evidence="13" id="KW-1185">Reference proteome</keyword>
<evidence type="ECO:0000256" key="2">
    <source>
        <dbReference type="ARBA" id="ARBA00008685"/>
    </source>
</evidence>
<dbReference type="GO" id="GO:0015276">
    <property type="term" value="F:ligand-gated monoatomic ion channel activity"/>
    <property type="evidence" value="ECO:0007669"/>
    <property type="project" value="InterPro"/>
</dbReference>
<keyword evidence="8" id="KW-0325">Glycoprotein</keyword>
<dbReference type="GO" id="GO:0005886">
    <property type="term" value="C:plasma membrane"/>
    <property type="evidence" value="ECO:0007669"/>
    <property type="project" value="UniProtKB-SubCell"/>
</dbReference>
<feature type="domain" description="Ionotropic glutamate receptor C-terminal" evidence="11">
    <location>
        <begin position="386"/>
        <end position="643"/>
    </location>
</feature>
<evidence type="ECO:0000256" key="1">
    <source>
        <dbReference type="ARBA" id="ARBA00004651"/>
    </source>
</evidence>
<feature type="transmembrane region" description="Helical" evidence="9">
    <location>
        <begin position="324"/>
        <end position="346"/>
    </location>
</feature>
<keyword evidence="4 9" id="KW-0812">Transmembrane</keyword>
<proteinExistence type="inferred from homology"/>
<comment type="similarity">
    <text evidence="2">Belongs to the glutamate-gated ion channel (TC 1.A.10.1) family.</text>
</comment>
<feature type="chain" id="PRO_5042003813" description="Ionotropic glutamate receptor C-terminal domain-containing protein" evidence="10">
    <location>
        <begin position="22"/>
        <end position="693"/>
    </location>
</feature>
<dbReference type="InterPro" id="IPR001320">
    <property type="entry name" value="Iontro_rcpt_C"/>
</dbReference>
<keyword evidence="10" id="KW-0732">Signal</keyword>